<evidence type="ECO:0000313" key="2">
    <source>
        <dbReference type="Proteomes" id="UP000604046"/>
    </source>
</evidence>
<reference evidence="1" key="1">
    <citation type="submission" date="2021-02" db="EMBL/GenBank/DDBJ databases">
        <authorList>
            <person name="Dougan E. K."/>
            <person name="Rhodes N."/>
            <person name="Thang M."/>
            <person name="Chan C."/>
        </authorList>
    </citation>
    <scope>NUCLEOTIDE SEQUENCE</scope>
</reference>
<dbReference type="AlphaFoldDB" id="A0A812LYK0"/>
<gene>
    <name evidence="1" type="ORF">SNAT2548_LOCUS12981</name>
</gene>
<proteinExistence type="predicted"/>
<name>A0A812LYK0_9DINO</name>
<evidence type="ECO:0000313" key="1">
    <source>
        <dbReference type="EMBL" id="CAE7255315.1"/>
    </source>
</evidence>
<keyword evidence="2" id="KW-1185">Reference proteome</keyword>
<sequence length="653" mass="73294">MAGRTLRPCYHKVGGQEKKVFEAEQPLEGFQIGHEERSETTNLHALELGSGTVIVDAPGQFDTRGDGVGIATACALRQLASKCRKLRFIVLIDCGAFGVDRMGNLRQVAALLRGAFPEFPRTQPATVTFFFTHVHKVLPELSGEKDGEQFFMKARDCVRDLLSGALRGTCENDACFDVLKWICQMATDQQRRKVRLVDIYHPEWSTQDSLAKATENFEGPYALSSSDIPKLVGYVLETGSKAKLERTLRDHLAQLKITLEDENAEAVRQLWQTIQTLRSYLDFYPDMRECINLMVELITNKLKQAWQQAHELLEKCENTAENFTQCQVKQVQQIMQFIHTLHELAGDATAVDPMSQLRNRSRSLCQKFSQDVVRAFTSEEMWLPMPSMSYVARSLNKLSIWAEEGGDEGVQELWQRASAAQVRYVREVSDAAVRISENGLKSREELKRAVQIQHMLANKDLMGTDCKQIRMLWPSVEQAFHDYVASAEAAKAAMVSCSHNATNNQSPASEVDLAQAKEFLDAIDSCKRALGSSDSADLSFANALFEQERIFMELANEKLFEMQTKLESLLQDSAVALLNLLASFTQPQKFDHSLKLQASFCNLQCSAEDECLLGEFVKKLCGAMSAVVTAVPHPHTVQLQKDFCDKALGQYFT</sequence>
<organism evidence="1 2">
    <name type="scientific">Symbiodinium natans</name>
    <dbReference type="NCBI Taxonomy" id="878477"/>
    <lineage>
        <taxon>Eukaryota</taxon>
        <taxon>Sar</taxon>
        <taxon>Alveolata</taxon>
        <taxon>Dinophyceae</taxon>
        <taxon>Suessiales</taxon>
        <taxon>Symbiodiniaceae</taxon>
        <taxon>Symbiodinium</taxon>
    </lineage>
</organism>
<comment type="caution">
    <text evidence="1">The sequence shown here is derived from an EMBL/GenBank/DDBJ whole genome shotgun (WGS) entry which is preliminary data.</text>
</comment>
<accession>A0A812LYK0</accession>
<dbReference type="Proteomes" id="UP000604046">
    <property type="component" value="Unassembled WGS sequence"/>
</dbReference>
<dbReference type="EMBL" id="CAJNDS010001324">
    <property type="protein sequence ID" value="CAE7255315.1"/>
    <property type="molecule type" value="Genomic_DNA"/>
</dbReference>
<protein>
    <submittedName>
        <fullName evidence="1">Uncharacterized protein</fullName>
    </submittedName>
</protein>